<dbReference type="Gene3D" id="3.20.20.140">
    <property type="entry name" value="Metal-dependent hydrolases"/>
    <property type="match status" value="1"/>
</dbReference>
<name>A0ABU9B627_9BURK</name>
<dbReference type="InterPro" id="IPR032466">
    <property type="entry name" value="Metal_Hydrolase"/>
</dbReference>
<evidence type="ECO:0000313" key="3">
    <source>
        <dbReference type="EMBL" id="MEK8025332.1"/>
    </source>
</evidence>
<gene>
    <name evidence="3" type="ORF">AACH11_05090</name>
</gene>
<organism evidence="3 4">
    <name type="scientific">Pseudaquabacterium rugosum</name>
    <dbReference type="NCBI Taxonomy" id="2984194"/>
    <lineage>
        <taxon>Bacteria</taxon>
        <taxon>Pseudomonadati</taxon>
        <taxon>Pseudomonadota</taxon>
        <taxon>Betaproteobacteria</taxon>
        <taxon>Burkholderiales</taxon>
        <taxon>Sphaerotilaceae</taxon>
        <taxon>Pseudaquabacterium</taxon>
    </lineage>
</organism>
<reference evidence="3 4" key="1">
    <citation type="submission" date="2024-04" db="EMBL/GenBank/DDBJ databases">
        <title>Novel species of the genus Ideonella isolated from streams.</title>
        <authorList>
            <person name="Lu H."/>
        </authorList>
    </citation>
    <scope>NUCLEOTIDE SEQUENCE [LARGE SCALE GENOMIC DNA]</scope>
    <source>
        <strain evidence="3 4">BYS139W</strain>
    </source>
</reference>
<protein>
    <submittedName>
        <fullName evidence="3">Amidohydrolase family protein</fullName>
    </submittedName>
</protein>
<evidence type="ECO:0000256" key="1">
    <source>
        <dbReference type="ARBA" id="ARBA00038310"/>
    </source>
</evidence>
<dbReference type="PANTHER" id="PTHR43569:SF2">
    <property type="entry name" value="AMIDOHYDROLASE-RELATED DOMAIN-CONTAINING PROTEIN"/>
    <property type="match status" value="1"/>
</dbReference>
<dbReference type="Pfam" id="PF04909">
    <property type="entry name" value="Amidohydro_2"/>
    <property type="match status" value="1"/>
</dbReference>
<evidence type="ECO:0000313" key="4">
    <source>
        <dbReference type="Proteomes" id="UP001368500"/>
    </source>
</evidence>
<dbReference type="RefSeq" id="WP_341373117.1">
    <property type="nucleotide sequence ID" value="NZ_JBBUTF010000004.1"/>
</dbReference>
<dbReference type="PANTHER" id="PTHR43569">
    <property type="entry name" value="AMIDOHYDROLASE"/>
    <property type="match status" value="1"/>
</dbReference>
<dbReference type="EMBL" id="JBBUTF010000004">
    <property type="protein sequence ID" value="MEK8025332.1"/>
    <property type="molecule type" value="Genomic_DNA"/>
</dbReference>
<dbReference type="InterPro" id="IPR052350">
    <property type="entry name" value="Metallo-dep_Lactonases"/>
</dbReference>
<dbReference type="SUPFAM" id="SSF51556">
    <property type="entry name" value="Metallo-dependent hydrolases"/>
    <property type="match status" value="1"/>
</dbReference>
<comment type="similarity">
    <text evidence="1">Belongs to the metallo-dependent hydrolases superfamily.</text>
</comment>
<dbReference type="Proteomes" id="UP001368500">
    <property type="component" value="Unassembled WGS sequence"/>
</dbReference>
<proteinExistence type="inferred from homology"/>
<feature type="domain" description="Amidohydrolase-related" evidence="2">
    <location>
        <begin position="7"/>
        <end position="294"/>
    </location>
</feature>
<evidence type="ECO:0000259" key="2">
    <source>
        <dbReference type="Pfam" id="PF04909"/>
    </source>
</evidence>
<dbReference type="InterPro" id="IPR006680">
    <property type="entry name" value="Amidohydro-rel"/>
</dbReference>
<keyword evidence="4" id="KW-1185">Reference proteome</keyword>
<sequence>MTPRPRIDSHHHLWRPARGDYGWLDGPDPALSTLRRDVLPEEFKTLARAHGIGHSVLVQAAPTVAETRFLLDLAAADPWIAGVVGWVDLSDPASVDTLDALAGDPRFKGVRPMLQDLPEADWIAQAPHPAVVRTLIRLGLRLDALVTPRELPALCRFVADWPELPVVLDHAGKPPLARPLDRDDPVWASWQTGLATLGQAPQLMCKFSGLLTEAGGAARLGGEAALTRLRPVWEHLLQAFGPGRLMWGSDWPVLTLACGYDRWLSCADRLIDDSLAADARQAVRTGNAVRFYGLDISGPRADAPAPTTGQPDGTGSH</sequence>
<comment type="caution">
    <text evidence="3">The sequence shown here is derived from an EMBL/GenBank/DDBJ whole genome shotgun (WGS) entry which is preliminary data.</text>
</comment>
<accession>A0ABU9B627</accession>